<gene>
    <name evidence="1" type="primary">AVEN_14559_1</name>
    <name evidence="1" type="ORF">TNCT_40751</name>
</gene>
<proteinExistence type="predicted"/>
<name>A0A8X6GYL7_TRICU</name>
<evidence type="ECO:0008006" key="3">
    <source>
        <dbReference type="Google" id="ProtNLM"/>
    </source>
</evidence>
<protein>
    <recommendedName>
        <fullName evidence="3">WAP domain-containing protein</fullName>
    </recommendedName>
</protein>
<organism evidence="1 2">
    <name type="scientific">Trichonephila clavata</name>
    <name type="common">Joro spider</name>
    <name type="synonym">Nephila clavata</name>
    <dbReference type="NCBI Taxonomy" id="2740835"/>
    <lineage>
        <taxon>Eukaryota</taxon>
        <taxon>Metazoa</taxon>
        <taxon>Ecdysozoa</taxon>
        <taxon>Arthropoda</taxon>
        <taxon>Chelicerata</taxon>
        <taxon>Arachnida</taxon>
        <taxon>Araneae</taxon>
        <taxon>Araneomorphae</taxon>
        <taxon>Entelegynae</taxon>
        <taxon>Araneoidea</taxon>
        <taxon>Nephilidae</taxon>
        <taxon>Trichonephila</taxon>
    </lineage>
</organism>
<reference evidence="1" key="1">
    <citation type="submission" date="2020-07" db="EMBL/GenBank/DDBJ databases">
        <title>Multicomponent nature underlies the extraordinary mechanical properties of spider dragline silk.</title>
        <authorList>
            <person name="Kono N."/>
            <person name="Nakamura H."/>
            <person name="Mori M."/>
            <person name="Yoshida Y."/>
            <person name="Ohtoshi R."/>
            <person name="Malay A.D."/>
            <person name="Moran D.A.P."/>
            <person name="Tomita M."/>
            <person name="Numata K."/>
            <person name="Arakawa K."/>
        </authorList>
    </citation>
    <scope>NUCLEOTIDE SEQUENCE</scope>
</reference>
<dbReference type="Proteomes" id="UP000887116">
    <property type="component" value="Unassembled WGS sequence"/>
</dbReference>
<evidence type="ECO:0000313" key="2">
    <source>
        <dbReference type="Proteomes" id="UP000887116"/>
    </source>
</evidence>
<comment type="caution">
    <text evidence="1">The sequence shown here is derived from an EMBL/GenBank/DDBJ whole genome shotgun (WGS) entry which is preliminary data.</text>
</comment>
<evidence type="ECO:0000313" key="1">
    <source>
        <dbReference type="EMBL" id="GFR12974.1"/>
    </source>
</evidence>
<dbReference type="AlphaFoldDB" id="A0A8X6GYL7"/>
<dbReference type="EMBL" id="BMAO01036774">
    <property type="protein sequence ID" value="GFR12974.1"/>
    <property type="molecule type" value="Genomic_DNA"/>
</dbReference>
<accession>A0A8X6GYL7</accession>
<dbReference type="OrthoDB" id="6436476at2759"/>
<keyword evidence="2" id="KW-1185">Reference proteome</keyword>
<sequence length="150" mass="16790">MACCVENGGEQSLCTGVLLSSADYFDGKARTKIVSVRVVNFLLWTFAEIPSPEYDLDPLLPVDPEGCLRNREEAAARGRQCLRKCASDADCISSRKRCLCDGLCGWSCIRPGETQIKCHSSLFNRGQCNWHRNEYAFESIYLNLKLKSIS</sequence>